<comment type="caution">
    <text evidence="1">The sequence shown here is derived from an EMBL/GenBank/DDBJ whole genome shotgun (WGS) entry which is preliminary data.</text>
</comment>
<dbReference type="EMBL" id="JAGFNK010000020">
    <property type="protein sequence ID" value="KAI9511549.1"/>
    <property type="molecule type" value="Genomic_DNA"/>
</dbReference>
<organism evidence="1 2">
    <name type="scientific">Russula earlei</name>
    <dbReference type="NCBI Taxonomy" id="71964"/>
    <lineage>
        <taxon>Eukaryota</taxon>
        <taxon>Fungi</taxon>
        <taxon>Dikarya</taxon>
        <taxon>Basidiomycota</taxon>
        <taxon>Agaricomycotina</taxon>
        <taxon>Agaricomycetes</taxon>
        <taxon>Russulales</taxon>
        <taxon>Russulaceae</taxon>
        <taxon>Russula</taxon>
    </lineage>
</organism>
<reference evidence="1" key="1">
    <citation type="submission" date="2021-03" db="EMBL/GenBank/DDBJ databases">
        <title>Evolutionary priming and transition to the ectomycorrhizal habit in an iconic lineage of mushroom-forming fungi: is preadaptation a requirement?</title>
        <authorList>
            <consortium name="DOE Joint Genome Institute"/>
            <person name="Looney B.P."/>
            <person name="Miyauchi S."/>
            <person name="Morin E."/>
            <person name="Drula E."/>
            <person name="Courty P.E."/>
            <person name="Chicoki N."/>
            <person name="Fauchery L."/>
            <person name="Kohler A."/>
            <person name="Kuo A."/>
            <person name="LaButti K."/>
            <person name="Pangilinan J."/>
            <person name="Lipzen A."/>
            <person name="Riley R."/>
            <person name="Andreopoulos W."/>
            <person name="He G."/>
            <person name="Johnson J."/>
            <person name="Barry K.W."/>
            <person name="Grigoriev I.V."/>
            <person name="Nagy L."/>
            <person name="Hibbett D."/>
            <person name="Henrissat B."/>
            <person name="Matheny P.B."/>
            <person name="Labbe J."/>
            <person name="Martin A.F."/>
        </authorList>
    </citation>
    <scope>NUCLEOTIDE SEQUENCE</scope>
    <source>
        <strain evidence="1">BPL698</strain>
    </source>
</reference>
<proteinExistence type="predicted"/>
<gene>
    <name evidence="1" type="ORF">F5148DRAFT_974912</name>
</gene>
<protein>
    <submittedName>
        <fullName evidence="1">Uncharacterized protein</fullName>
    </submittedName>
</protein>
<evidence type="ECO:0000313" key="1">
    <source>
        <dbReference type="EMBL" id="KAI9511549.1"/>
    </source>
</evidence>
<sequence length="715" mass="77895">MIVSGTDSHTRSGANPPSSRRSHDTRAGCSAKAYSQFIQNQSFPTFVSADEFSSANESSAGSSSSSEESELTDFSDSSIAEEEECFIRTSEEQRARAHDKARIKRELLGNRMMKNKEPRNDWEIRTRKKSVGTSEDNMDVDTETDDEAEDGSEEDEGLHGEDDEDDTAAARGSYVGIATGWSEDEESSFDADLFFAGLSDSDSGPEITIAHNEVEAATEEDVDIGPSALTHGIFEITEGWDGSVIFTNGLQDGQGLLDWDFEANAAQLLIEAHPMSESNSGSDVRMSGSEGDMGDSEDETDGLEEMESNDGDTTEEELVDDHGLPTARAMRLFRPPVPPLFSINPLSTMSPGPRVRDVLSNPSPRPLDILAGHEFSDDDDDAPEPPMSEISSVVLSASSDRGTPRFPVMGMFEALKNESLRRAVIDGSRRAVPSPFQRNGRRHPSESVSVRSISGSRDRSLSLSHASFVPSPTLFRLPNLSDEPALLTSPALPLPLAENICLDDVLDASILDSDPMDALSAHGQPYDTIGDPEASATDDGERHLQSLSRWDRIPMNTFRHTRETRPPSDSPGELAYGSIIRNSPFNGVWTSDRSHHQPSSSPSKKGKGKKKGSRNRADMVISPVIMPVRDSDHTSTGHTIGQTGHGPLHSKPRKDKESRRDKMLKRKTLMGTSIGRRHQQHHHAHSHHPNLKGRASGSIQRTGVFSGASVPPLNL</sequence>
<name>A0ACC0UIK0_9AGAM</name>
<evidence type="ECO:0000313" key="2">
    <source>
        <dbReference type="Proteomes" id="UP001207468"/>
    </source>
</evidence>
<keyword evidence="2" id="KW-1185">Reference proteome</keyword>
<accession>A0ACC0UIK0</accession>
<dbReference type="Proteomes" id="UP001207468">
    <property type="component" value="Unassembled WGS sequence"/>
</dbReference>